<sequence>MQTTDGFDGFRCLDCNAEFGVDGPSRCEDCGGVLEPVYDAETLADAHERLFDDATGTGLAQLASVLPFTAEALPTIEEGSTPTVDCPTLAEEAGVGAVHLKDEARNATGGSTDREMVVAVAAAAEQGATEVGLPTTGNAGHSAAAYAARAGLDSTSFVPSRATFETKAMINVHGGEMNVVGGRYGDAAEAFESASEDEDWYSLAPFGTPFRHEGAKTIAYELARSVGGAPDAVVHPTAHGTGLLGIYRGFRELASTGAIEAVPRLYAAQPDGCAPIVEAWTEGTAEITPVEHPDTISGALEIPDPEGGEYVLDALDATDGGAVAVEDKELLEAGTTLSQDGVPVSATGATAVAGLTELAEEGVFDGDDSVVLVNPATANREADVLRSHLMSKGI</sequence>
<feature type="domain" description="Tryptophan synthase beta chain-like PALP" evidence="4">
    <location>
        <begin position="77"/>
        <end position="374"/>
    </location>
</feature>
<reference evidence="5 6" key="1">
    <citation type="submission" date="2019-12" db="EMBL/GenBank/DDBJ databases">
        <title>Isolation and characterization of three novel carbon monoxide-oxidizing members of Halobacteria from salione crusts and soils.</title>
        <authorList>
            <person name="Myers M.R."/>
            <person name="King G.M."/>
        </authorList>
    </citation>
    <scope>NUCLEOTIDE SEQUENCE [LARGE SCALE GENOMIC DNA]</scope>
    <source>
        <strain evidence="5 6">WSH3</strain>
    </source>
</reference>
<keyword evidence="2" id="KW-0663">Pyridoxal phosphate</keyword>
<dbReference type="Gene3D" id="3.40.50.1100">
    <property type="match status" value="2"/>
</dbReference>
<dbReference type="EMBL" id="WUUT01000009">
    <property type="protein sequence ID" value="MXR53141.1"/>
    <property type="molecule type" value="Genomic_DNA"/>
</dbReference>
<dbReference type="InterPro" id="IPR036052">
    <property type="entry name" value="TrpB-like_PALP_sf"/>
</dbReference>
<evidence type="ECO:0000313" key="6">
    <source>
        <dbReference type="Proteomes" id="UP000466535"/>
    </source>
</evidence>
<dbReference type="Pfam" id="PF00291">
    <property type="entry name" value="PALP"/>
    <property type="match status" value="1"/>
</dbReference>
<dbReference type="GO" id="GO:0006565">
    <property type="term" value="P:L-serine catabolic process"/>
    <property type="evidence" value="ECO:0007669"/>
    <property type="project" value="TreeGrafter"/>
</dbReference>
<evidence type="ECO:0000256" key="1">
    <source>
        <dbReference type="ARBA" id="ARBA00001933"/>
    </source>
</evidence>
<dbReference type="Proteomes" id="UP000466535">
    <property type="component" value="Unassembled WGS sequence"/>
</dbReference>
<dbReference type="OrthoDB" id="341080at2157"/>
<evidence type="ECO:0000256" key="3">
    <source>
        <dbReference type="ARBA" id="ARBA00023239"/>
    </source>
</evidence>
<evidence type="ECO:0000259" key="4">
    <source>
        <dbReference type="Pfam" id="PF00291"/>
    </source>
</evidence>
<comment type="cofactor">
    <cofactor evidence="1">
        <name>pyridoxal 5'-phosphate</name>
        <dbReference type="ChEBI" id="CHEBI:597326"/>
    </cofactor>
</comment>
<dbReference type="AlphaFoldDB" id="A0A6B0TD25"/>
<dbReference type="PANTHER" id="PTHR48078:SF6">
    <property type="entry name" value="L-THREONINE DEHYDRATASE CATABOLIC TDCB"/>
    <property type="match status" value="1"/>
</dbReference>
<dbReference type="InterPro" id="IPR050147">
    <property type="entry name" value="Ser/Thr_Dehydratase"/>
</dbReference>
<accession>A0A6B0TD25</accession>
<dbReference type="InterPro" id="IPR001926">
    <property type="entry name" value="TrpB-like_PALP"/>
</dbReference>
<proteinExistence type="predicted"/>
<organism evidence="5 6">
    <name type="scientific">Halovenus carboxidivorans</name>
    <dbReference type="NCBI Taxonomy" id="2692199"/>
    <lineage>
        <taxon>Archaea</taxon>
        <taxon>Methanobacteriati</taxon>
        <taxon>Methanobacteriota</taxon>
        <taxon>Stenosarchaea group</taxon>
        <taxon>Halobacteria</taxon>
        <taxon>Halobacteriales</taxon>
        <taxon>Haloarculaceae</taxon>
        <taxon>Halovenus</taxon>
    </lineage>
</organism>
<evidence type="ECO:0000313" key="5">
    <source>
        <dbReference type="EMBL" id="MXR53141.1"/>
    </source>
</evidence>
<dbReference type="GO" id="GO:0004794">
    <property type="term" value="F:threonine deaminase activity"/>
    <property type="evidence" value="ECO:0007669"/>
    <property type="project" value="TreeGrafter"/>
</dbReference>
<dbReference type="GO" id="GO:0009097">
    <property type="term" value="P:isoleucine biosynthetic process"/>
    <property type="evidence" value="ECO:0007669"/>
    <property type="project" value="TreeGrafter"/>
</dbReference>
<protein>
    <submittedName>
        <fullName evidence="5">Pyridoxal-phosphate dependent enzyme</fullName>
    </submittedName>
</protein>
<comment type="caution">
    <text evidence="5">The sequence shown here is derived from an EMBL/GenBank/DDBJ whole genome shotgun (WGS) entry which is preliminary data.</text>
</comment>
<keyword evidence="3" id="KW-0456">Lyase</keyword>
<dbReference type="RefSeq" id="WP_159765498.1">
    <property type="nucleotide sequence ID" value="NZ_WUUT01000009.1"/>
</dbReference>
<keyword evidence="6" id="KW-1185">Reference proteome</keyword>
<dbReference type="SUPFAM" id="SSF53686">
    <property type="entry name" value="Tryptophan synthase beta subunit-like PLP-dependent enzymes"/>
    <property type="match status" value="1"/>
</dbReference>
<name>A0A6B0TD25_9EURY</name>
<dbReference type="PANTHER" id="PTHR48078">
    <property type="entry name" value="THREONINE DEHYDRATASE, MITOCHONDRIAL-RELATED"/>
    <property type="match status" value="1"/>
</dbReference>
<gene>
    <name evidence="5" type="ORF">GRX03_16225</name>
</gene>
<dbReference type="GO" id="GO:0003941">
    <property type="term" value="F:L-serine ammonia-lyase activity"/>
    <property type="evidence" value="ECO:0007669"/>
    <property type="project" value="TreeGrafter"/>
</dbReference>
<dbReference type="GO" id="GO:0006567">
    <property type="term" value="P:L-threonine catabolic process"/>
    <property type="evidence" value="ECO:0007669"/>
    <property type="project" value="TreeGrafter"/>
</dbReference>
<evidence type="ECO:0000256" key="2">
    <source>
        <dbReference type="ARBA" id="ARBA00022898"/>
    </source>
</evidence>